<protein>
    <recommendedName>
        <fullName evidence="1">ATP-grasp fold RimK-type domain-containing protein</fullName>
    </recommendedName>
</protein>
<dbReference type="InterPro" id="IPR013651">
    <property type="entry name" value="ATP-grasp_RimK-type"/>
</dbReference>
<gene>
    <name evidence="2" type="ORF">P5G51_008555</name>
</gene>
<sequence length="138" mass="15749">MHAVRDASSWEMLLPTLPKVDIVIQDCDVRLGRDIRVFVVGKEIIGAVLRKNNNDFRANFKLGGSAESYSLNDSERDIVQTIINHFHFGMVGIDFLMDHQGKLLFNEIEDVVGSRTLSATSNINIVKKYIQWIKDQMR</sequence>
<dbReference type="SUPFAM" id="SSF56059">
    <property type="entry name" value="Glutathione synthetase ATP-binding domain-like"/>
    <property type="match status" value="1"/>
</dbReference>
<reference evidence="2 3" key="1">
    <citation type="submission" date="2023-10" db="EMBL/GenBank/DDBJ databases">
        <title>179-bfca-hs.</title>
        <authorList>
            <person name="Miliotis G."/>
            <person name="Sengupta P."/>
            <person name="Hameed A."/>
            <person name="Chuvochina M."/>
            <person name="Mcdonagh F."/>
            <person name="Simpson A.C."/>
            <person name="Singh N.K."/>
            <person name="Rekha P.D."/>
            <person name="Raman K."/>
            <person name="Hugenholtz P."/>
            <person name="Venkateswaran K."/>
        </authorList>
    </citation>
    <scope>NUCLEOTIDE SEQUENCE [LARGE SCALE GENOMIC DNA]</scope>
    <source>
        <strain evidence="2 3">179-BFC-A-HS</strain>
    </source>
</reference>
<comment type="caution">
    <text evidence="2">The sequence shown here is derived from an EMBL/GenBank/DDBJ whole genome shotgun (WGS) entry which is preliminary data.</text>
</comment>
<dbReference type="Pfam" id="PF08443">
    <property type="entry name" value="RimK"/>
    <property type="match status" value="1"/>
</dbReference>
<feature type="domain" description="ATP-grasp fold RimK-type" evidence="1">
    <location>
        <begin position="19"/>
        <end position="133"/>
    </location>
</feature>
<evidence type="ECO:0000313" key="2">
    <source>
        <dbReference type="EMBL" id="MDY0405441.1"/>
    </source>
</evidence>
<organism evidence="2 3">
    <name type="scientific">Tigheibacillus jepli</name>
    <dbReference type="NCBI Taxonomy" id="3035914"/>
    <lineage>
        <taxon>Bacteria</taxon>
        <taxon>Bacillati</taxon>
        <taxon>Bacillota</taxon>
        <taxon>Bacilli</taxon>
        <taxon>Bacillales</taxon>
        <taxon>Bacillaceae</taxon>
        <taxon>Tigheibacillus</taxon>
    </lineage>
</organism>
<dbReference type="Proteomes" id="UP001228376">
    <property type="component" value="Unassembled WGS sequence"/>
</dbReference>
<accession>A0ABU5CGJ5</accession>
<evidence type="ECO:0000259" key="1">
    <source>
        <dbReference type="Pfam" id="PF08443"/>
    </source>
</evidence>
<dbReference type="EMBL" id="JAROCA020000001">
    <property type="protein sequence ID" value="MDY0405441.1"/>
    <property type="molecule type" value="Genomic_DNA"/>
</dbReference>
<evidence type="ECO:0000313" key="3">
    <source>
        <dbReference type="Proteomes" id="UP001228376"/>
    </source>
</evidence>
<dbReference type="RefSeq" id="WP_320384494.1">
    <property type="nucleotide sequence ID" value="NZ_JAROCA020000001.1"/>
</dbReference>
<keyword evidence="3" id="KW-1185">Reference proteome</keyword>
<name>A0ABU5CGJ5_9BACI</name>
<dbReference type="PANTHER" id="PTHR21621:SF0">
    <property type="entry name" value="BETA-CITRYLGLUTAMATE SYNTHASE B-RELATED"/>
    <property type="match status" value="1"/>
</dbReference>
<dbReference type="Gene3D" id="3.30.470.20">
    <property type="entry name" value="ATP-grasp fold, B domain"/>
    <property type="match status" value="1"/>
</dbReference>
<proteinExistence type="predicted"/>
<dbReference type="PANTHER" id="PTHR21621">
    <property type="entry name" value="RIBOSOMAL PROTEIN S6 MODIFICATION PROTEIN"/>
    <property type="match status" value="1"/>
</dbReference>